<name>A0A1F4Y1P2_9BACT</name>
<dbReference type="AlphaFoldDB" id="A0A1F4Y1P2"/>
<reference evidence="2 3" key="1">
    <citation type="journal article" date="2016" name="Nat. Commun.">
        <title>Thousands of microbial genomes shed light on interconnected biogeochemical processes in an aquifer system.</title>
        <authorList>
            <person name="Anantharaman K."/>
            <person name="Brown C.T."/>
            <person name="Hug L.A."/>
            <person name="Sharon I."/>
            <person name="Castelle C.J."/>
            <person name="Probst A.J."/>
            <person name="Thomas B.C."/>
            <person name="Singh A."/>
            <person name="Wilkins M.J."/>
            <person name="Karaoz U."/>
            <person name="Brodie E.L."/>
            <person name="Williams K.H."/>
            <person name="Hubbard S.S."/>
            <person name="Banfield J.F."/>
        </authorList>
    </citation>
    <scope>NUCLEOTIDE SEQUENCE [LARGE SCALE GENOMIC DNA]</scope>
</reference>
<keyword evidence="1" id="KW-0472">Membrane</keyword>
<proteinExistence type="predicted"/>
<gene>
    <name evidence="2" type="ORF">A3D70_00015</name>
</gene>
<sequence>MKIPELTSGKLIGLAAVLVGVAVFFHYVLGPVYTNYQLSSCLQNVEDSYRKQMGKECSDRKPQQLNVCLWAAQRQIYCADPKHRVQSSRTGFFGSYNYCNTPNNSDGYWDGNEEYQKLAIQCEAENAKISCDFSQKPVDASISYVKADRDFCFKRY</sequence>
<dbReference type="Proteomes" id="UP000178720">
    <property type="component" value="Unassembled WGS sequence"/>
</dbReference>
<organism evidence="2 3">
    <name type="scientific">Candidatus Adlerbacteria bacterium RIFCSPHIGHO2_02_FULL_54_18</name>
    <dbReference type="NCBI Taxonomy" id="1797241"/>
    <lineage>
        <taxon>Bacteria</taxon>
        <taxon>Candidatus Adleribacteriota</taxon>
    </lineage>
</organism>
<accession>A0A1F4Y1P2</accession>
<keyword evidence="1" id="KW-0812">Transmembrane</keyword>
<protein>
    <submittedName>
        <fullName evidence="2">Uncharacterized protein</fullName>
    </submittedName>
</protein>
<feature type="transmembrane region" description="Helical" evidence="1">
    <location>
        <begin position="12"/>
        <end position="33"/>
    </location>
</feature>
<comment type="caution">
    <text evidence="2">The sequence shown here is derived from an EMBL/GenBank/DDBJ whole genome shotgun (WGS) entry which is preliminary data.</text>
</comment>
<keyword evidence="1" id="KW-1133">Transmembrane helix</keyword>
<dbReference type="EMBL" id="MEWV01000021">
    <property type="protein sequence ID" value="OGC87869.1"/>
    <property type="molecule type" value="Genomic_DNA"/>
</dbReference>
<evidence type="ECO:0000313" key="3">
    <source>
        <dbReference type="Proteomes" id="UP000178720"/>
    </source>
</evidence>
<evidence type="ECO:0000313" key="2">
    <source>
        <dbReference type="EMBL" id="OGC87869.1"/>
    </source>
</evidence>
<evidence type="ECO:0000256" key="1">
    <source>
        <dbReference type="SAM" id="Phobius"/>
    </source>
</evidence>